<name>A0AAD5R161_PARTN</name>
<evidence type="ECO:0000313" key="1">
    <source>
        <dbReference type="EMBL" id="KAJ1367541.1"/>
    </source>
</evidence>
<dbReference type="Proteomes" id="UP001196413">
    <property type="component" value="Unassembled WGS sequence"/>
</dbReference>
<comment type="caution">
    <text evidence="1">The sequence shown here is derived from an EMBL/GenBank/DDBJ whole genome shotgun (WGS) entry which is preliminary data.</text>
</comment>
<gene>
    <name evidence="1" type="ORF">KIN20_028471</name>
</gene>
<dbReference type="AlphaFoldDB" id="A0AAD5R161"/>
<accession>A0AAD5R161</accession>
<keyword evidence="2" id="KW-1185">Reference proteome</keyword>
<protein>
    <submittedName>
        <fullName evidence="1">Uncharacterized protein</fullName>
    </submittedName>
</protein>
<reference evidence="1" key="1">
    <citation type="submission" date="2021-06" db="EMBL/GenBank/DDBJ databases">
        <title>Parelaphostrongylus tenuis whole genome reference sequence.</title>
        <authorList>
            <person name="Garwood T.J."/>
            <person name="Larsen P.A."/>
            <person name="Fountain-Jones N.M."/>
            <person name="Garbe J.R."/>
            <person name="Macchietto M.G."/>
            <person name="Kania S.A."/>
            <person name="Gerhold R.W."/>
            <person name="Richards J.E."/>
            <person name="Wolf T.M."/>
        </authorList>
    </citation>
    <scope>NUCLEOTIDE SEQUENCE</scope>
    <source>
        <strain evidence="1">MNPRO001-30</strain>
        <tissue evidence="1">Meninges</tissue>
    </source>
</reference>
<proteinExistence type="predicted"/>
<evidence type="ECO:0000313" key="2">
    <source>
        <dbReference type="Proteomes" id="UP001196413"/>
    </source>
</evidence>
<sequence length="70" mass="8048">MENIKNSKAIVPQAAPEINIRVDHKGKELSGRCIEERFALFSDRCDWSHAAVIFALYIHDPFFKQIAVDF</sequence>
<organism evidence="1 2">
    <name type="scientific">Parelaphostrongylus tenuis</name>
    <name type="common">Meningeal worm</name>
    <dbReference type="NCBI Taxonomy" id="148309"/>
    <lineage>
        <taxon>Eukaryota</taxon>
        <taxon>Metazoa</taxon>
        <taxon>Ecdysozoa</taxon>
        <taxon>Nematoda</taxon>
        <taxon>Chromadorea</taxon>
        <taxon>Rhabditida</taxon>
        <taxon>Rhabditina</taxon>
        <taxon>Rhabditomorpha</taxon>
        <taxon>Strongyloidea</taxon>
        <taxon>Metastrongylidae</taxon>
        <taxon>Parelaphostrongylus</taxon>
    </lineage>
</organism>
<dbReference type="EMBL" id="JAHQIW010005944">
    <property type="protein sequence ID" value="KAJ1367541.1"/>
    <property type="molecule type" value="Genomic_DNA"/>
</dbReference>